<dbReference type="EMBL" id="BOOA01000057">
    <property type="protein sequence ID" value="GIH27518.1"/>
    <property type="molecule type" value="Genomic_DNA"/>
</dbReference>
<name>A0A919QEZ6_9ACTN</name>
<evidence type="ECO:0000313" key="2">
    <source>
        <dbReference type="EMBL" id="GIH27518.1"/>
    </source>
</evidence>
<evidence type="ECO:0000313" key="3">
    <source>
        <dbReference type="Proteomes" id="UP000640052"/>
    </source>
</evidence>
<gene>
    <name evidence="2" type="ORF">Aph01nite_58280</name>
</gene>
<proteinExistence type="predicted"/>
<protein>
    <submittedName>
        <fullName evidence="2">Uncharacterized protein</fullName>
    </submittedName>
</protein>
<feature type="compositionally biased region" description="Basic and acidic residues" evidence="1">
    <location>
        <begin position="26"/>
        <end position="43"/>
    </location>
</feature>
<dbReference type="AlphaFoldDB" id="A0A919QEZ6"/>
<organism evidence="2 3">
    <name type="scientific">Acrocarpospora phusangensis</name>
    <dbReference type="NCBI Taxonomy" id="1070424"/>
    <lineage>
        <taxon>Bacteria</taxon>
        <taxon>Bacillati</taxon>
        <taxon>Actinomycetota</taxon>
        <taxon>Actinomycetes</taxon>
        <taxon>Streptosporangiales</taxon>
        <taxon>Streptosporangiaceae</taxon>
        <taxon>Acrocarpospora</taxon>
    </lineage>
</organism>
<sequence length="65" mass="6830">MIEGQGDVAAFGEAFRVQAGDLLFHPREGAGEDEGGVRARTVRDPQFADEGDAGELDSHTQQSAG</sequence>
<evidence type="ECO:0000256" key="1">
    <source>
        <dbReference type="SAM" id="MobiDB-lite"/>
    </source>
</evidence>
<dbReference type="Proteomes" id="UP000640052">
    <property type="component" value="Unassembled WGS sequence"/>
</dbReference>
<comment type="caution">
    <text evidence="2">The sequence shown here is derived from an EMBL/GenBank/DDBJ whole genome shotgun (WGS) entry which is preliminary data.</text>
</comment>
<feature type="region of interest" description="Disordered" evidence="1">
    <location>
        <begin position="26"/>
        <end position="65"/>
    </location>
</feature>
<keyword evidence="3" id="KW-1185">Reference proteome</keyword>
<accession>A0A919QEZ6</accession>
<reference evidence="2" key="1">
    <citation type="submission" date="2021-01" db="EMBL/GenBank/DDBJ databases">
        <title>Whole genome shotgun sequence of Acrocarpospora phusangensis NBRC 108782.</title>
        <authorList>
            <person name="Komaki H."/>
            <person name="Tamura T."/>
        </authorList>
    </citation>
    <scope>NUCLEOTIDE SEQUENCE</scope>
    <source>
        <strain evidence="2">NBRC 108782</strain>
    </source>
</reference>